<name>A0A8K0L6K2_9PEZI</name>
<reference evidence="1" key="1">
    <citation type="submission" date="2021-07" db="EMBL/GenBank/DDBJ databases">
        <title>Elsinoe batatas strain:CRI-CJ2 Genome sequencing and assembly.</title>
        <authorList>
            <person name="Huang L."/>
        </authorList>
    </citation>
    <scope>NUCLEOTIDE SEQUENCE</scope>
    <source>
        <strain evidence="1">CRI-CJ2</strain>
    </source>
</reference>
<accession>A0A8K0L6K2</accession>
<dbReference type="AlphaFoldDB" id="A0A8K0L6K2"/>
<sequence>MTHLSITWKNPPQWSPLALSPRLSELQRQKALFRASFSFHFHNRSTIYLLIGLEFQKPFDVSVTIMLTDTRSDKRGGTKPTLDMETFIPVTADSSELANVRAIARGANNNFNIACAHIAWIRGSTTSNQMYEAIIALSVAVEKKKITSKTLAEFVPTERERAAFDSLMSGGRGVMDFAYLLVANMREVLELGELEQVLDLAKKGHEEKKTSNEGEA</sequence>
<evidence type="ECO:0000313" key="1">
    <source>
        <dbReference type="EMBL" id="KAG8629877.1"/>
    </source>
</evidence>
<comment type="caution">
    <text evidence="1">The sequence shown here is derived from an EMBL/GenBank/DDBJ whole genome shotgun (WGS) entry which is preliminary data.</text>
</comment>
<dbReference type="Proteomes" id="UP000809789">
    <property type="component" value="Unassembled WGS sequence"/>
</dbReference>
<dbReference type="EMBL" id="JAESVG020000002">
    <property type="protein sequence ID" value="KAG8629877.1"/>
    <property type="molecule type" value="Genomic_DNA"/>
</dbReference>
<protein>
    <submittedName>
        <fullName evidence="1">Uncharacterized protein</fullName>
    </submittedName>
</protein>
<dbReference type="OrthoDB" id="10440179at2759"/>
<gene>
    <name evidence="1" type="ORF">KVT40_001496</name>
</gene>
<organism evidence="1 2">
    <name type="scientific">Elsinoe batatas</name>
    <dbReference type="NCBI Taxonomy" id="2601811"/>
    <lineage>
        <taxon>Eukaryota</taxon>
        <taxon>Fungi</taxon>
        <taxon>Dikarya</taxon>
        <taxon>Ascomycota</taxon>
        <taxon>Pezizomycotina</taxon>
        <taxon>Dothideomycetes</taxon>
        <taxon>Dothideomycetidae</taxon>
        <taxon>Myriangiales</taxon>
        <taxon>Elsinoaceae</taxon>
        <taxon>Elsinoe</taxon>
    </lineage>
</organism>
<keyword evidence="2" id="KW-1185">Reference proteome</keyword>
<evidence type="ECO:0000313" key="2">
    <source>
        <dbReference type="Proteomes" id="UP000809789"/>
    </source>
</evidence>
<proteinExistence type="predicted"/>